<dbReference type="PANTHER" id="PTHR12786">
    <property type="entry name" value="SPLICING FACTOR SF3A-RELATED"/>
    <property type="match status" value="1"/>
</dbReference>
<evidence type="ECO:0000256" key="7">
    <source>
        <dbReference type="ARBA" id="ARBA00023242"/>
    </source>
</evidence>
<evidence type="ECO:0000256" key="3">
    <source>
        <dbReference type="ARBA" id="ARBA00008726"/>
    </source>
</evidence>
<dbReference type="RefSeq" id="XP_066078165.1">
    <property type="nucleotide sequence ID" value="XM_066222068.1"/>
</dbReference>
<evidence type="ECO:0000313" key="11">
    <source>
        <dbReference type="EMBL" id="WWC91403.1"/>
    </source>
</evidence>
<dbReference type="GO" id="GO:0005634">
    <property type="term" value="C:nucleus"/>
    <property type="evidence" value="ECO:0007669"/>
    <property type="project" value="UniProtKB-SubCell"/>
</dbReference>
<evidence type="ECO:0000256" key="2">
    <source>
        <dbReference type="ARBA" id="ARBA00004496"/>
    </source>
</evidence>
<feature type="domain" description="SDE2-like" evidence="10">
    <location>
        <begin position="84"/>
        <end position="221"/>
    </location>
</feature>
<evidence type="ECO:0000256" key="8">
    <source>
        <dbReference type="ARBA" id="ARBA00023306"/>
    </source>
</evidence>
<keyword evidence="6" id="KW-0508">mRNA splicing</keyword>
<name>A0AAX4K2K3_9TREE</name>
<dbReference type="PANTHER" id="PTHR12786:SF1">
    <property type="entry name" value="SPLICING REGULATOR SDE2"/>
    <property type="match status" value="1"/>
</dbReference>
<feature type="region of interest" description="Disordered" evidence="9">
    <location>
        <begin position="154"/>
        <end position="185"/>
    </location>
</feature>
<protein>
    <recommendedName>
        <fullName evidence="10">SDE2-like domain-containing protein</fullName>
    </recommendedName>
</protein>
<dbReference type="InterPro" id="IPR051421">
    <property type="entry name" value="RNA_Proc_DNA_Dmg_Regulator"/>
</dbReference>
<keyword evidence="8" id="KW-0131">Cell cycle</keyword>
<comment type="similarity">
    <text evidence="3">Belongs to the SDE2 family.</text>
</comment>
<feature type="region of interest" description="Disordered" evidence="9">
    <location>
        <begin position="229"/>
        <end position="275"/>
    </location>
</feature>
<evidence type="ECO:0000313" key="12">
    <source>
        <dbReference type="Proteomes" id="UP001355207"/>
    </source>
</evidence>
<keyword evidence="4" id="KW-0963">Cytoplasm</keyword>
<dbReference type="GeneID" id="91097016"/>
<dbReference type="Proteomes" id="UP001355207">
    <property type="component" value="Chromosome 8"/>
</dbReference>
<dbReference type="GO" id="GO:0008380">
    <property type="term" value="P:RNA splicing"/>
    <property type="evidence" value="ECO:0007669"/>
    <property type="project" value="UniProtKB-KW"/>
</dbReference>
<evidence type="ECO:0000259" key="10">
    <source>
        <dbReference type="Pfam" id="PF22782"/>
    </source>
</evidence>
<organism evidence="11 12">
    <name type="scientific">Kwoniella dendrophila CBS 6074</name>
    <dbReference type="NCBI Taxonomy" id="1295534"/>
    <lineage>
        <taxon>Eukaryota</taxon>
        <taxon>Fungi</taxon>
        <taxon>Dikarya</taxon>
        <taxon>Basidiomycota</taxon>
        <taxon>Agaricomycotina</taxon>
        <taxon>Tremellomycetes</taxon>
        <taxon>Tremellales</taxon>
        <taxon>Cryptococcaceae</taxon>
        <taxon>Kwoniella</taxon>
    </lineage>
</organism>
<proteinExistence type="inferred from homology"/>
<feature type="compositionally biased region" description="Basic and acidic residues" evidence="9">
    <location>
        <begin position="239"/>
        <end position="264"/>
    </location>
</feature>
<gene>
    <name evidence="11" type="ORF">L201_006347</name>
</gene>
<evidence type="ECO:0000256" key="6">
    <source>
        <dbReference type="ARBA" id="ARBA00023187"/>
    </source>
</evidence>
<reference evidence="11 12" key="1">
    <citation type="submission" date="2024-01" db="EMBL/GenBank/DDBJ databases">
        <title>Comparative genomics of Cryptococcus and Kwoniella reveals pathogenesis evolution and contrasting modes of karyotype evolution via chromosome fusion or intercentromeric recombination.</title>
        <authorList>
            <person name="Coelho M.A."/>
            <person name="David-Palma M."/>
            <person name="Shea T."/>
            <person name="Bowers K."/>
            <person name="McGinley-Smith S."/>
            <person name="Mohammad A.W."/>
            <person name="Gnirke A."/>
            <person name="Yurkov A.M."/>
            <person name="Nowrousian M."/>
            <person name="Sun S."/>
            <person name="Cuomo C.A."/>
            <person name="Heitman J."/>
        </authorList>
    </citation>
    <scope>NUCLEOTIDE SEQUENCE [LARGE SCALE GENOMIC DNA]</scope>
    <source>
        <strain evidence="11 12">CBS 6074</strain>
    </source>
</reference>
<comment type="subcellular location">
    <subcellularLocation>
        <location evidence="2">Cytoplasm</location>
    </subcellularLocation>
    <subcellularLocation>
        <location evidence="1">Nucleus</location>
    </subcellularLocation>
</comment>
<keyword evidence="12" id="KW-1185">Reference proteome</keyword>
<evidence type="ECO:0000256" key="1">
    <source>
        <dbReference type="ARBA" id="ARBA00004123"/>
    </source>
</evidence>
<sequence length="275" mass="30395">MIQTVHLRLPSPLPLETIHVNSEEETTISDLLSSSHDLLSNENVYLRTRSSGKPLSPTTLISDLRHESDSSYPVELQVCVRLLGGKGGFGSQLRAAGGRMSSGKATNMDSCRDLSGRRLGTIKEAQRQAELLESEPTLKAKLLAEEKSKLESLERKLGISPQDNTLISENQGEGEGSSSKRKNDIDELNLEELASKKHKFEDNKFLEQSREINENVRNAVSKAMLLKKKKKPVNTAVKSTDDDKVKGKAKEKVEELTKKEKEKLSMPPPPLANVA</sequence>
<evidence type="ECO:0000256" key="4">
    <source>
        <dbReference type="ARBA" id="ARBA00022490"/>
    </source>
</evidence>
<keyword evidence="7" id="KW-0539">Nucleus</keyword>
<dbReference type="GO" id="GO:0006397">
    <property type="term" value="P:mRNA processing"/>
    <property type="evidence" value="ECO:0007669"/>
    <property type="project" value="UniProtKB-KW"/>
</dbReference>
<feature type="compositionally biased region" description="Pro residues" evidence="9">
    <location>
        <begin position="266"/>
        <end position="275"/>
    </location>
</feature>
<evidence type="ECO:0000256" key="5">
    <source>
        <dbReference type="ARBA" id="ARBA00022664"/>
    </source>
</evidence>
<dbReference type="GO" id="GO:0005737">
    <property type="term" value="C:cytoplasm"/>
    <property type="evidence" value="ECO:0007669"/>
    <property type="project" value="UniProtKB-SubCell"/>
</dbReference>
<evidence type="ECO:0000256" key="9">
    <source>
        <dbReference type="SAM" id="MobiDB-lite"/>
    </source>
</evidence>
<keyword evidence="5" id="KW-0507">mRNA processing</keyword>
<dbReference type="AlphaFoldDB" id="A0AAX4K2K3"/>
<accession>A0AAX4K2K3</accession>
<dbReference type="Pfam" id="PF22782">
    <property type="entry name" value="SDE2"/>
    <property type="match status" value="1"/>
</dbReference>
<dbReference type="InterPro" id="IPR053822">
    <property type="entry name" value="SDE2-like_dom"/>
</dbReference>
<dbReference type="EMBL" id="CP144105">
    <property type="protein sequence ID" value="WWC91403.1"/>
    <property type="molecule type" value="Genomic_DNA"/>
</dbReference>